<accession>A0A0N4URR3</accession>
<keyword evidence="3" id="KW-1185">Reference proteome</keyword>
<sequence length="76" mass="8807">MENVADELVKEIGNSVLKQEIENVQKQIAARLDKQRLKNSVNQWKKYVAKRKEQAFLRNFPVVAVPRLTIQRGCSI</sequence>
<dbReference type="WBParaSite" id="DME_0001074501-mRNA-1">
    <property type="protein sequence ID" value="DME_0001074501-mRNA-1"/>
    <property type="gene ID" value="DME_0001074501"/>
</dbReference>
<dbReference type="AlphaFoldDB" id="A0A0N4URR3"/>
<organism evidence="2 4">
    <name type="scientific">Dracunculus medinensis</name>
    <name type="common">Guinea worm</name>
    <dbReference type="NCBI Taxonomy" id="318479"/>
    <lineage>
        <taxon>Eukaryota</taxon>
        <taxon>Metazoa</taxon>
        <taxon>Ecdysozoa</taxon>
        <taxon>Nematoda</taxon>
        <taxon>Chromadorea</taxon>
        <taxon>Rhabditida</taxon>
        <taxon>Spirurina</taxon>
        <taxon>Dracunculoidea</taxon>
        <taxon>Dracunculidae</taxon>
        <taxon>Dracunculus</taxon>
    </lineage>
</organism>
<dbReference type="Proteomes" id="UP000038040">
    <property type="component" value="Unplaced"/>
</dbReference>
<proteinExistence type="predicted"/>
<name>A0A0N4URR3_DRAME</name>
<protein>
    <submittedName>
        <fullName evidence="4">ATP-binding protein</fullName>
    </submittedName>
</protein>
<evidence type="ECO:0000313" key="1">
    <source>
        <dbReference type="EMBL" id="VDN54175.1"/>
    </source>
</evidence>
<dbReference type="Proteomes" id="UP000274756">
    <property type="component" value="Unassembled WGS sequence"/>
</dbReference>
<reference evidence="1 3" key="2">
    <citation type="submission" date="2018-11" db="EMBL/GenBank/DDBJ databases">
        <authorList>
            <consortium name="Pathogen Informatics"/>
        </authorList>
    </citation>
    <scope>NUCLEOTIDE SEQUENCE [LARGE SCALE GENOMIC DNA]</scope>
</reference>
<dbReference type="EMBL" id="UYYG01000331">
    <property type="protein sequence ID" value="VDN54175.1"/>
    <property type="molecule type" value="Genomic_DNA"/>
</dbReference>
<gene>
    <name evidence="1" type="ORF">DME_LOCUS4148</name>
</gene>
<reference evidence="4" key="1">
    <citation type="submission" date="2017-02" db="UniProtKB">
        <authorList>
            <consortium name="WormBaseParasite"/>
        </authorList>
    </citation>
    <scope>IDENTIFICATION</scope>
</reference>
<evidence type="ECO:0000313" key="2">
    <source>
        <dbReference type="Proteomes" id="UP000038040"/>
    </source>
</evidence>
<evidence type="ECO:0000313" key="3">
    <source>
        <dbReference type="Proteomes" id="UP000274756"/>
    </source>
</evidence>
<evidence type="ECO:0000313" key="4">
    <source>
        <dbReference type="WBParaSite" id="DME_0001074501-mRNA-1"/>
    </source>
</evidence>